<evidence type="ECO:0008006" key="4">
    <source>
        <dbReference type="Google" id="ProtNLM"/>
    </source>
</evidence>
<keyword evidence="3" id="KW-1185">Reference proteome</keyword>
<proteinExistence type="predicted"/>
<dbReference type="AlphaFoldDB" id="A0A8F6U0L0"/>
<evidence type="ECO:0000313" key="3">
    <source>
        <dbReference type="Proteomes" id="UP000825009"/>
    </source>
</evidence>
<dbReference type="KEGG" id="gce:KYE46_08120"/>
<dbReference type="RefSeq" id="WP_219004818.1">
    <property type="nucleotide sequence ID" value="NZ_CP079194.1"/>
</dbReference>
<feature type="region of interest" description="Disordered" evidence="1">
    <location>
        <begin position="44"/>
        <end position="72"/>
    </location>
</feature>
<dbReference type="Proteomes" id="UP000825009">
    <property type="component" value="Chromosome"/>
</dbReference>
<evidence type="ECO:0000256" key="1">
    <source>
        <dbReference type="SAM" id="MobiDB-lite"/>
    </source>
</evidence>
<protein>
    <recommendedName>
        <fullName evidence="4">DUF1127 domain-containing protein</fullName>
    </recommendedName>
</protein>
<name>A0A8F6U0L0_9RHOB</name>
<dbReference type="EMBL" id="CP079194">
    <property type="protein sequence ID" value="QXT41161.1"/>
    <property type="molecule type" value="Genomic_DNA"/>
</dbReference>
<accession>A0A8F6U0L0</accession>
<gene>
    <name evidence="2" type="ORF">KYE46_08120</name>
</gene>
<sequence length="72" mass="8382">MTRNFVVTHTEFRNPMPALLRRIARQLRMRKEIETLKNLPSDRLQDLGISPRTAANRRNSGETGKLPPTLLW</sequence>
<organism evidence="2 3">
    <name type="scientific">Gymnodinialimonas ceratoperidinii</name>
    <dbReference type="NCBI Taxonomy" id="2856823"/>
    <lineage>
        <taxon>Bacteria</taxon>
        <taxon>Pseudomonadati</taxon>
        <taxon>Pseudomonadota</taxon>
        <taxon>Alphaproteobacteria</taxon>
        <taxon>Rhodobacterales</taxon>
        <taxon>Paracoccaceae</taxon>
        <taxon>Gymnodinialimonas</taxon>
    </lineage>
</organism>
<evidence type="ECO:0000313" key="2">
    <source>
        <dbReference type="EMBL" id="QXT41161.1"/>
    </source>
</evidence>
<reference evidence="2 3" key="1">
    <citation type="submission" date="2021-07" db="EMBL/GenBank/DDBJ databases">
        <title>A novel Jannaschia species isolated from marine dinoflagellate Ceratoperidinium margalefii.</title>
        <authorList>
            <person name="Jiang Y."/>
            <person name="Li Z."/>
        </authorList>
    </citation>
    <scope>NUCLEOTIDE SEQUENCE [LARGE SCALE GENOMIC DNA]</scope>
    <source>
        <strain evidence="2 3">J12C1-MA-4</strain>
    </source>
</reference>